<evidence type="ECO:0000256" key="1">
    <source>
        <dbReference type="SAM" id="SignalP"/>
    </source>
</evidence>
<dbReference type="EMBL" id="BQNB010010028">
    <property type="protein sequence ID" value="GJS71742.1"/>
    <property type="molecule type" value="Genomic_DNA"/>
</dbReference>
<sequence length="268" mass="31373">MALILILILIVGSGVSHYNNIPKREEQHKEGWCNLFNDPSQEPPVCKNRRFEMIKYSFGHEEEYVAIKEYEYDELTRTNDDACHAYREIFRNIDEGWFPMAYPGFGIWRIDFLYSLFTFINRRIPEIGSHGFPISCSGPRWKEIDNVGTHFGAKTKKSEETILTNYTPYPSRRYDVSVPALHKKPQRIEELYAVSRRLLYAVKFRRTSLTGFPVQSVRSSNVIALDSPYLLVLITRTPQSRQHESRKSPTAELFDVDSRRISIHHCEY</sequence>
<protein>
    <submittedName>
        <fullName evidence="2">Uncharacterized protein</fullName>
    </submittedName>
</protein>
<accession>A0ABQ4Y405</accession>
<comment type="caution">
    <text evidence="2">The sequence shown here is derived from an EMBL/GenBank/DDBJ whole genome shotgun (WGS) entry which is preliminary data.</text>
</comment>
<keyword evidence="3" id="KW-1185">Reference proteome</keyword>
<feature type="signal peptide" evidence="1">
    <location>
        <begin position="1"/>
        <end position="16"/>
    </location>
</feature>
<evidence type="ECO:0000313" key="2">
    <source>
        <dbReference type="EMBL" id="GJS71742.1"/>
    </source>
</evidence>
<name>A0ABQ4Y405_9ASTR</name>
<reference evidence="2" key="1">
    <citation type="journal article" date="2022" name="Int. J. Mol. Sci.">
        <title>Draft Genome of Tanacetum Coccineum: Genomic Comparison of Closely Related Tanacetum-Family Plants.</title>
        <authorList>
            <person name="Yamashiro T."/>
            <person name="Shiraishi A."/>
            <person name="Nakayama K."/>
            <person name="Satake H."/>
        </authorList>
    </citation>
    <scope>NUCLEOTIDE SEQUENCE</scope>
</reference>
<dbReference type="Proteomes" id="UP001151760">
    <property type="component" value="Unassembled WGS sequence"/>
</dbReference>
<evidence type="ECO:0000313" key="3">
    <source>
        <dbReference type="Proteomes" id="UP001151760"/>
    </source>
</evidence>
<proteinExistence type="predicted"/>
<keyword evidence="1" id="KW-0732">Signal</keyword>
<gene>
    <name evidence="2" type="ORF">Tco_0704583</name>
</gene>
<reference evidence="2" key="2">
    <citation type="submission" date="2022-01" db="EMBL/GenBank/DDBJ databases">
        <authorList>
            <person name="Yamashiro T."/>
            <person name="Shiraishi A."/>
            <person name="Satake H."/>
            <person name="Nakayama K."/>
        </authorList>
    </citation>
    <scope>NUCLEOTIDE SEQUENCE</scope>
</reference>
<organism evidence="2 3">
    <name type="scientific">Tanacetum coccineum</name>
    <dbReference type="NCBI Taxonomy" id="301880"/>
    <lineage>
        <taxon>Eukaryota</taxon>
        <taxon>Viridiplantae</taxon>
        <taxon>Streptophyta</taxon>
        <taxon>Embryophyta</taxon>
        <taxon>Tracheophyta</taxon>
        <taxon>Spermatophyta</taxon>
        <taxon>Magnoliopsida</taxon>
        <taxon>eudicotyledons</taxon>
        <taxon>Gunneridae</taxon>
        <taxon>Pentapetalae</taxon>
        <taxon>asterids</taxon>
        <taxon>campanulids</taxon>
        <taxon>Asterales</taxon>
        <taxon>Asteraceae</taxon>
        <taxon>Asteroideae</taxon>
        <taxon>Anthemideae</taxon>
        <taxon>Anthemidinae</taxon>
        <taxon>Tanacetum</taxon>
    </lineage>
</organism>
<feature type="chain" id="PRO_5047046121" evidence="1">
    <location>
        <begin position="17"/>
        <end position="268"/>
    </location>
</feature>